<evidence type="ECO:0000313" key="1">
    <source>
        <dbReference type="EMBL" id="KAA1124446.1"/>
    </source>
</evidence>
<name>A0A5B0RF49_PUCGR</name>
<dbReference type="EMBL" id="VDEP01000204">
    <property type="protein sequence ID" value="KAA1124446.1"/>
    <property type="molecule type" value="Genomic_DNA"/>
</dbReference>
<organism evidence="1 2">
    <name type="scientific">Puccinia graminis f. sp. tritici</name>
    <dbReference type="NCBI Taxonomy" id="56615"/>
    <lineage>
        <taxon>Eukaryota</taxon>
        <taxon>Fungi</taxon>
        <taxon>Dikarya</taxon>
        <taxon>Basidiomycota</taxon>
        <taxon>Pucciniomycotina</taxon>
        <taxon>Pucciniomycetes</taxon>
        <taxon>Pucciniales</taxon>
        <taxon>Pucciniaceae</taxon>
        <taxon>Puccinia</taxon>
    </lineage>
</organism>
<dbReference type="AlphaFoldDB" id="A0A5B0RF49"/>
<dbReference type="Proteomes" id="UP000325313">
    <property type="component" value="Unassembled WGS sequence"/>
</dbReference>
<evidence type="ECO:0000313" key="2">
    <source>
        <dbReference type="Proteomes" id="UP000325313"/>
    </source>
</evidence>
<accession>A0A5B0RF49</accession>
<protein>
    <submittedName>
        <fullName evidence="1">Uncharacterized protein</fullName>
    </submittedName>
</protein>
<comment type="caution">
    <text evidence="1">The sequence shown here is derived from an EMBL/GenBank/DDBJ whole genome shotgun (WGS) entry which is preliminary data.</text>
</comment>
<reference evidence="1 2" key="1">
    <citation type="submission" date="2019-05" db="EMBL/GenBank/DDBJ databases">
        <title>Emergence of the Ug99 lineage of the wheat stem rust pathogen through somatic hybridization.</title>
        <authorList>
            <person name="Li F."/>
            <person name="Upadhyaya N.M."/>
            <person name="Sperschneider J."/>
            <person name="Matny O."/>
            <person name="Nguyen-Phuc H."/>
            <person name="Mago R."/>
            <person name="Raley C."/>
            <person name="Miller M.E."/>
            <person name="Silverstein K.A.T."/>
            <person name="Henningsen E."/>
            <person name="Hirsch C.D."/>
            <person name="Visser B."/>
            <person name="Pretorius Z.A."/>
            <person name="Steffenson B.J."/>
            <person name="Schwessinger B."/>
            <person name="Dodds P.N."/>
            <person name="Figueroa M."/>
        </authorList>
    </citation>
    <scope>NUCLEOTIDE SEQUENCE [LARGE SCALE GENOMIC DNA]</scope>
    <source>
        <strain evidence="1 2">Ug99</strain>
    </source>
</reference>
<proteinExistence type="predicted"/>
<sequence length="80" mass="8819">MEESHSTPFFLYGVLNLERVFSYVDRGSGRVFLIVVFQQKNGPNRVFGKRAEAAESLRDVALASFPQPSKTINKISAGAA</sequence>
<gene>
    <name evidence="1" type="ORF">PGTUg99_032817</name>
</gene>